<evidence type="ECO:0000313" key="3">
    <source>
        <dbReference type="Proteomes" id="UP001055115"/>
    </source>
</evidence>
<evidence type="ECO:0000256" key="1">
    <source>
        <dbReference type="SAM" id="MobiDB-lite"/>
    </source>
</evidence>
<dbReference type="RefSeq" id="XP_049133954.1">
    <property type="nucleotide sequence ID" value="XM_049277997.1"/>
</dbReference>
<sequence length="370" mass="40254">MTDNHFCYGSVPSRLSSDQYQPSQEASRRSQEPVITSLPPLRPSKLTPRQISPRQSLSIDVYGADNKSLYSTFDNSQPTASWAAAEGPPLASATYQQMSNFTSARDSDMASYSPARSPSLFPSPIDHNRRRIPIPKSYVTAPWKSLGGAGSSVSTEYMPGPQPMTSSPRLRGARGMPDLKARASSNTNSQSQGNYGGLFVEQGDPVRGNSLLNHPAAPFPAPSSPLRIPSSPGDNHIGNLRVAAKLESRTYKTGFFPETELSNEGDSIFREDKVIEKALTRTQVSGFILEDDDFDGSPQGNKMVLEARAGGKHLKKSKSKQADNVRLAASRDNAGVLNSRPSQTSPILVEREHVATSQGILSQYRRSMKR</sequence>
<protein>
    <submittedName>
        <fullName evidence="2">Uncharacterized protein</fullName>
    </submittedName>
</protein>
<dbReference type="EMBL" id="BQXU01000051">
    <property type="protein sequence ID" value="GKT51604.1"/>
    <property type="molecule type" value="Genomic_DNA"/>
</dbReference>
<reference evidence="2 3" key="1">
    <citation type="submission" date="2022-03" db="EMBL/GenBank/DDBJ databases">
        <title>Genome data of Colletotrichum spp.</title>
        <authorList>
            <person name="Utami Y.D."/>
            <person name="Hiruma K."/>
        </authorList>
    </citation>
    <scope>NUCLEOTIDE SEQUENCE [LARGE SCALE GENOMIC DNA]</scope>
    <source>
        <strain evidence="2 3">MAFF 239500</strain>
    </source>
</reference>
<accession>A0AA37PG46</accession>
<dbReference type="Proteomes" id="UP001055115">
    <property type="component" value="Unassembled WGS sequence"/>
</dbReference>
<feature type="region of interest" description="Disordered" evidence="1">
    <location>
        <begin position="1"/>
        <end position="58"/>
    </location>
</feature>
<evidence type="ECO:0000313" key="2">
    <source>
        <dbReference type="EMBL" id="GKT51604.1"/>
    </source>
</evidence>
<gene>
    <name evidence="2" type="ORF">ColSpa_11785</name>
</gene>
<feature type="region of interest" description="Disordered" evidence="1">
    <location>
        <begin position="105"/>
        <end position="128"/>
    </location>
</feature>
<feature type="compositionally biased region" description="Polar residues" evidence="1">
    <location>
        <begin position="13"/>
        <end position="25"/>
    </location>
</feature>
<feature type="compositionally biased region" description="Polar residues" evidence="1">
    <location>
        <begin position="47"/>
        <end position="58"/>
    </location>
</feature>
<feature type="compositionally biased region" description="Polar residues" evidence="1">
    <location>
        <begin position="183"/>
        <end position="193"/>
    </location>
</feature>
<keyword evidence="3" id="KW-1185">Reference proteome</keyword>
<feature type="region of interest" description="Disordered" evidence="1">
    <location>
        <begin position="152"/>
        <end position="194"/>
    </location>
</feature>
<organism evidence="2 3">
    <name type="scientific">Colletotrichum spaethianum</name>
    <dbReference type="NCBI Taxonomy" id="700344"/>
    <lineage>
        <taxon>Eukaryota</taxon>
        <taxon>Fungi</taxon>
        <taxon>Dikarya</taxon>
        <taxon>Ascomycota</taxon>
        <taxon>Pezizomycotina</taxon>
        <taxon>Sordariomycetes</taxon>
        <taxon>Hypocreomycetidae</taxon>
        <taxon>Glomerellales</taxon>
        <taxon>Glomerellaceae</taxon>
        <taxon>Colletotrichum</taxon>
        <taxon>Colletotrichum spaethianum species complex</taxon>
    </lineage>
</organism>
<proteinExistence type="predicted"/>
<comment type="caution">
    <text evidence="2">The sequence shown here is derived from an EMBL/GenBank/DDBJ whole genome shotgun (WGS) entry which is preliminary data.</text>
</comment>
<dbReference type="AlphaFoldDB" id="A0AA37PG46"/>
<name>A0AA37PG46_9PEZI</name>
<dbReference type="GeneID" id="73332587"/>